<protein>
    <submittedName>
        <fullName evidence="1">Clavaminate synthase-like protein</fullName>
    </submittedName>
</protein>
<dbReference type="EMBL" id="MU273625">
    <property type="protein sequence ID" value="KAI0030372.1"/>
    <property type="molecule type" value="Genomic_DNA"/>
</dbReference>
<accession>A0ACB8QFB1</accession>
<evidence type="ECO:0000313" key="2">
    <source>
        <dbReference type="Proteomes" id="UP000814128"/>
    </source>
</evidence>
<reference evidence="1" key="2">
    <citation type="journal article" date="2022" name="New Phytol.">
        <title>Evolutionary transition to the ectomycorrhizal habit in the genomes of a hyperdiverse lineage of mushroom-forming fungi.</title>
        <authorList>
            <person name="Looney B."/>
            <person name="Miyauchi S."/>
            <person name="Morin E."/>
            <person name="Drula E."/>
            <person name="Courty P.E."/>
            <person name="Kohler A."/>
            <person name="Kuo A."/>
            <person name="LaButti K."/>
            <person name="Pangilinan J."/>
            <person name="Lipzen A."/>
            <person name="Riley R."/>
            <person name="Andreopoulos W."/>
            <person name="He G."/>
            <person name="Johnson J."/>
            <person name="Nolan M."/>
            <person name="Tritt A."/>
            <person name="Barry K.W."/>
            <person name="Grigoriev I.V."/>
            <person name="Nagy L.G."/>
            <person name="Hibbett D."/>
            <person name="Henrissat B."/>
            <person name="Matheny P.B."/>
            <person name="Labbe J."/>
            <person name="Martin F.M."/>
        </authorList>
    </citation>
    <scope>NUCLEOTIDE SEQUENCE</scope>
    <source>
        <strain evidence="1">EC-137</strain>
    </source>
</reference>
<reference evidence="1" key="1">
    <citation type="submission" date="2021-02" db="EMBL/GenBank/DDBJ databases">
        <authorList>
            <consortium name="DOE Joint Genome Institute"/>
            <person name="Ahrendt S."/>
            <person name="Looney B.P."/>
            <person name="Miyauchi S."/>
            <person name="Morin E."/>
            <person name="Drula E."/>
            <person name="Courty P.E."/>
            <person name="Chicoki N."/>
            <person name="Fauchery L."/>
            <person name="Kohler A."/>
            <person name="Kuo A."/>
            <person name="Labutti K."/>
            <person name="Pangilinan J."/>
            <person name="Lipzen A."/>
            <person name="Riley R."/>
            <person name="Andreopoulos W."/>
            <person name="He G."/>
            <person name="Johnson J."/>
            <person name="Barry K.W."/>
            <person name="Grigoriev I.V."/>
            <person name="Nagy L."/>
            <person name="Hibbett D."/>
            <person name="Henrissat B."/>
            <person name="Matheny P.B."/>
            <person name="Labbe J."/>
            <person name="Martin F."/>
        </authorList>
    </citation>
    <scope>NUCLEOTIDE SEQUENCE</scope>
    <source>
        <strain evidence="1">EC-137</strain>
    </source>
</reference>
<keyword evidence="2" id="KW-1185">Reference proteome</keyword>
<sequence length="385" mass="42661">MASDFTAVPVLDWPLATSPATRAQFLAELLHALVNVGFLYLSHPPVSPETFDFLTAYIPRLFALPQDRKDARRMAQSPHFLGYSRLGVEWTKGAADMREQWDFGTPYEAEEQREGLPDYRRLWGPAQWPAEDELPGFKETVLEYLKQVTELSELFIQLVAEALGLPSDGLARFFDEKRGVMHRSKIVKYPPLGEVSSTQGVGPHFDGGFLTFLFQASDHRGLQVQNLAGDWIDVPPIPYTFVINIGKGAPAVLAVPLCLYADLRTPAALETVTRGLACATSHQVLAPPAGSSPRYSVPFFLNIAQDLTLGEAMLDFPPEILKLKEQRGALSTTDSVNYSEFDRLPAGLVTLIGRVKSHPDVAQEHYPDLFKQIFPQGLPAHGEAY</sequence>
<evidence type="ECO:0000313" key="1">
    <source>
        <dbReference type="EMBL" id="KAI0030372.1"/>
    </source>
</evidence>
<organism evidence="1 2">
    <name type="scientific">Vararia minispora EC-137</name>
    <dbReference type="NCBI Taxonomy" id="1314806"/>
    <lineage>
        <taxon>Eukaryota</taxon>
        <taxon>Fungi</taxon>
        <taxon>Dikarya</taxon>
        <taxon>Basidiomycota</taxon>
        <taxon>Agaricomycotina</taxon>
        <taxon>Agaricomycetes</taxon>
        <taxon>Russulales</taxon>
        <taxon>Lachnocladiaceae</taxon>
        <taxon>Vararia</taxon>
    </lineage>
</organism>
<gene>
    <name evidence="1" type="ORF">K488DRAFT_54385</name>
</gene>
<name>A0ACB8QFB1_9AGAM</name>
<proteinExistence type="predicted"/>
<dbReference type="Proteomes" id="UP000814128">
    <property type="component" value="Unassembled WGS sequence"/>
</dbReference>
<comment type="caution">
    <text evidence="1">The sequence shown here is derived from an EMBL/GenBank/DDBJ whole genome shotgun (WGS) entry which is preliminary data.</text>
</comment>